<dbReference type="EMBL" id="JANEYF010002582">
    <property type="protein sequence ID" value="KAJ8944579.1"/>
    <property type="molecule type" value="Genomic_DNA"/>
</dbReference>
<accession>A0AAV8Y0M9</accession>
<evidence type="ECO:0000313" key="1">
    <source>
        <dbReference type="EMBL" id="KAJ8944579.1"/>
    </source>
</evidence>
<dbReference type="Proteomes" id="UP001162156">
    <property type="component" value="Unassembled WGS sequence"/>
</dbReference>
<protein>
    <submittedName>
        <fullName evidence="1">Uncharacterized protein</fullName>
    </submittedName>
</protein>
<evidence type="ECO:0000313" key="2">
    <source>
        <dbReference type="Proteomes" id="UP001162156"/>
    </source>
</evidence>
<organism evidence="1 2">
    <name type="scientific">Rhamnusium bicolor</name>
    <dbReference type="NCBI Taxonomy" id="1586634"/>
    <lineage>
        <taxon>Eukaryota</taxon>
        <taxon>Metazoa</taxon>
        <taxon>Ecdysozoa</taxon>
        <taxon>Arthropoda</taxon>
        <taxon>Hexapoda</taxon>
        <taxon>Insecta</taxon>
        <taxon>Pterygota</taxon>
        <taxon>Neoptera</taxon>
        <taxon>Endopterygota</taxon>
        <taxon>Coleoptera</taxon>
        <taxon>Polyphaga</taxon>
        <taxon>Cucujiformia</taxon>
        <taxon>Chrysomeloidea</taxon>
        <taxon>Cerambycidae</taxon>
        <taxon>Lepturinae</taxon>
        <taxon>Rhagiini</taxon>
        <taxon>Rhamnusium</taxon>
    </lineage>
</organism>
<gene>
    <name evidence="1" type="ORF">NQ314_009450</name>
</gene>
<dbReference type="PANTHER" id="PTHR33480:SF1">
    <property type="entry name" value="TYR RECOMBINASE DOMAIN-CONTAINING PROTEIN"/>
    <property type="match status" value="1"/>
</dbReference>
<name>A0AAV8Y0M9_9CUCU</name>
<comment type="caution">
    <text evidence="1">The sequence shown here is derived from an EMBL/GenBank/DDBJ whole genome shotgun (WGS) entry which is preliminary data.</text>
</comment>
<keyword evidence="2" id="KW-1185">Reference proteome</keyword>
<reference evidence="1" key="1">
    <citation type="journal article" date="2023" name="Insect Mol. Biol.">
        <title>Genome sequencing provides insights into the evolution of gene families encoding plant cell wall-degrading enzymes in longhorned beetles.</title>
        <authorList>
            <person name="Shin N.R."/>
            <person name="Okamura Y."/>
            <person name="Kirsch R."/>
            <person name="Pauchet Y."/>
        </authorList>
    </citation>
    <scope>NUCLEOTIDE SEQUENCE</scope>
    <source>
        <strain evidence="1">RBIC_L_NR</strain>
    </source>
</reference>
<dbReference type="AlphaFoldDB" id="A0AAV8Y0M9"/>
<sequence>MQKSENILTQKYKRVLNSGKGSRAVVILIPEQLQKFIDTLLQFRGKYISDKNEDVFAVPRSKIKWGQGDVAIRNLTKKFDLQRPDAITSNKLRKHIATVTQILSLSKEKSKQFSKFMGHTEKTHAE</sequence>
<proteinExistence type="predicted"/>
<dbReference type="PANTHER" id="PTHR33480">
    <property type="entry name" value="SET DOMAIN-CONTAINING PROTEIN-RELATED"/>
    <property type="match status" value="1"/>
</dbReference>